<evidence type="ECO:0000313" key="3">
    <source>
        <dbReference type="EMBL" id="QYY44799.1"/>
    </source>
</evidence>
<dbReference type="Pfam" id="PF13358">
    <property type="entry name" value="DDE_3"/>
    <property type="match status" value="1"/>
</dbReference>
<dbReference type="InterPro" id="IPR012337">
    <property type="entry name" value="RNaseH-like_sf"/>
</dbReference>
<dbReference type="InterPro" id="IPR038717">
    <property type="entry name" value="Tc1-like_DDE_dom"/>
</dbReference>
<dbReference type="InterPro" id="IPR036397">
    <property type="entry name" value="RNaseH_sf"/>
</dbReference>
<dbReference type="Proteomes" id="UP000826616">
    <property type="component" value="Plasmid pAT1"/>
</dbReference>
<keyword evidence="4" id="KW-1185">Reference proteome</keyword>
<dbReference type="PANTHER" id="PTHR46564">
    <property type="entry name" value="TRANSPOSASE"/>
    <property type="match status" value="1"/>
</dbReference>
<dbReference type="Gene3D" id="3.30.420.10">
    <property type="entry name" value="Ribonuclease H-like superfamily/Ribonuclease H"/>
    <property type="match status" value="1"/>
</dbReference>
<protein>
    <submittedName>
        <fullName evidence="3">IS630 family transposase</fullName>
    </submittedName>
</protein>
<evidence type="ECO:0000259" key="1">
    <source>
        <dbReference type="Pfam" id="PF13358"/>
    </source>
</evidence>
<sequence>MTNHHAHVTLFGTVDVQTGDGFCTSANQCNAAAFLSFLQKLLVHYMDKFIVLVLDNARIHHVKLLRPFLEQNRHQLSLLFLPPYSPEWNPIEKLWRWLKDMVIVNRFHKDESEIRSSVSDFLEFIHPCPEKVLSRIGCLKR</sequence>
<dbReference type="InterPro" id="IPR047655">
    <property type="entry name" value="Transpos_IS630-like"/>
</dbReference>
<name>A0ABX8YHY2_ANETH</name>
<geneLocation type="plasmid" evidence="3 4">
    <name>pAT1</name>
</geneLocation>
<dbReference type="RefSeq" id="WP_057899734.1">
    <property type="nucleotide sequence ID" value="NZ_CP080764.1"/>
</dbReference>
<dbReference type="PANTHER" id="PTHR46564:SF1">
    <property type="entry name" value="TRANSPOSASE"/>
    <property type="match status" value="1"/>
</dbReference>
<dbReference type="GeneID" id="97143446"/>
<proteinExistence type="predicted"/>
<gene>
    <name evidence="2" type="ORF">K3F53_03930</name>
    <name evidence="3" type="ORF">K3F53_18870</name>
</gene>
<accession>A0ABX8YHY2</accession>
<keyword evidence="3" id="KW-0614">Plasmid</keyword>
<evidence type="ECO:0000313" key="4">
    <source>
        <dbReference type="Proteomes" id="UP000826616"/>
    </source>
</evidence>
<evidence type="ECO:0000313" key="2">
    <source>
        <dbReference type="EMBL" id="QYY43410.1"/>
    </source>
</evidence>
<dbReference type="SUPFAM" id="SSF53098">
    <property type="entry name" value="Ribonuclease H-like"/>
    <property type="match status" value="1"/>
</dbReference>
<dbReference type="EMBL" id="CP080765">
    <property type="protein sequence ID" value="QYY44799.1"/>
    <property type="molecule type" value="Genomic_DNA"/>
</dbReference>
<dbReference type="EMBL" id="CP080764">
    <property type="protein sequence ID" value="QYY43410.1"/>
    <property type="molecule type" value="Genomic_DNA"/>
</dbReference>
<organism evidence="3 4">
    <name type="scientific">Aneurinibacillus thermoaerophilus</name>
    <dbReference type="NCBI Taxonomy" id="143495"/>
    <lineage>
        <taxon>Bacteria</taxon>
        <taxon>Bacillati</taxon>
        <taxon>Bacillota</taxon>
        <taxon>Bacilli</taxon>
        <taxon>Bacillales</taxon>
        <taxon>Paenibacillaceae</taxon>
        <taxon>Aneurinibacillus group</taxon>
        <taxon>Aneurinibacillus</taxon>
    </lineage>
</organism>
<dbReference type="NCBIfam" id="NF033545">
    <property type="entry name" value="transpos_IS630"/>
    <property type="match status" value="1"/>
</dbReference>
<reference evidence="3 4" key="1">
    <citation type="submission" date="2021-08" db="EMBL/GenBank/DDBJ databases">
        <title>Complete genome sequence of the strain Aneurinibacillus thermoaerophilus CCM 8960.</title>
        <authorList>
            <person name="Musilova J."/>
            <person name="Kourilova X."/>
            <person name="Pernicova I."/>
            <person name="Bezdicek M."/>
            <person name="Lengerova M."/>
            <person name="Obruca S."/>
            <person name="Sedlar K."/>
        </authorList>
    </citation>
    <scope>NUCLEOTIDE SEQUENCE [LARGE SCALE GENOMIC DNA]</scope>
    <source>
        <strain evidence="3 4">CCM 8960</strain>
        <plasmid evidence="3 4">pAT1</plasmid>
    </source>
</reference>
<feature type="domain" description="Tc1-like transposase DDE" evidence="1">
    <location>
        <begin position="2"/>
        <end position="114"/>
    </location>
</feature>
<dbReference type="Proteomes" id="UP000826616">
    <property type="component" value="Chromosome"/>
</dbReference>